<keyword evidence="2" id="KW-1185">Reference proteome</keyword>
<name>A0A7C9NBX0_9ACTN</name>
<dbReference type="AlphaFoldDB" id="A0A7C9NBX0"/>
<dbReference type="GO" id="GO:0004674">
    <property type="term" value="F:protein serine/threonine kinase activity"/>
    <property type="evidence" value="ECO:0007669"/>
    <property type="project" value="UniProtKB-KW"/>
</dbReference>
<protein>
    <submittedName>
        <fullName evidence="1">Serine/threonine protein kinase</fullName>
    </submittedName>
</protein>
<dbReference type="SUPFAM" id="SSF56112">
    <property type="entry name" value="Protein kinase-like (PK-like)"/>
    <property type="match status" value="1"/>
</dbReference>
<gene>
    <name evidence="1" type="ORF">GT755_03025</name>
</gene>
<keyword evidence="1" id="KW-0723">Serine/threonine-protein kinase</keyword>
<reference evidence="1 2" key="1">
    <citation type="submission" date="2020-01" db="EMBL/GenBank/DDBJ databases">
        <title>Herbidospora sp. NEAU-GS84 nov., a novel actinomycete isolated from soil.</title>
        <authorList>
            <person name="Han L."/>
        </authorList>
    </citation>
    <scope>NUCLEOTIDE SEQUENCE [LARGE SCALE GENOMIC DNA]</scope>
    <source>
        <strain evidence="1 2">NEAU-GS84</strain>
    </source>
</reference>
<sequence length="264" mass="29249">MSSSDEPPERRLARLGTVFARFDRQDSGNVSYGAVVDGERCFVKTAGHPDATAFLDHARRVDLLRNAVRLARAHRHPALPALRMVVESAHGPMLVYDWADGDLIGVPRAHRDDPASPYRRFLALPPGRVLAALDTIVDVHDLLGQAGEVAGDFYDGCLLYDFITHRLSLIDLDNYRPGPYRNDMGRMFGSSRFMAPEEFTLGSVIDQRTSVFTLGRTAQLLLGDHLHGPLQQVTTRATHPNPEERHGSLPEFCAAWRAARQAGC</sequence>
<dbReference type="InterPro" id="IPR011009">
    <property type="entry name" value="Kinase-like_dom_sf"/>
</dbReference>
<evidence type="ECO:0000313" key="1">
    <source>
        <dbReference type="EMBL" id="NAS20655.1"/>
    </source>
</evidence>
<comment type="caution">
    <text evidence="1">The sequence shown here is derived from an EMBL/GenBank/DDBJ whole genome shotgun (WGS) entry which is preliminary data.</text>
</comment>
<keyword evidence="1" id="KW-0808">Transferase</keyword>
<accession>A0A7C9NBX0</accession>
<keyword evidence="1" id="KW-0418">Kinase</keyword>
<dbReference type="RefSeq" id="WP_161478131.1">
    <property type="nucleotide sequence ID" value="NZ_WXEW01000001.1"/>
</dbReference>
<evidence type="ECO:0000313" key="2">
    <source>
        <dbReference type="Proteomes" id="UP000479526"/>
    </source>
</evidence>
<proteinExistence type="predicted"/>
<dbReference type="EMBL" id="WXEW01000001">
    <property type="protein sequence ID" value="NAS20655.1"/>
    <property type="molecule type" value="Genomic_DNA"/>
</dbReference>
<organism evidence="1 2">
    <name type="scientific">Herbidospora solisilvae</name>
    <dbReference type="NCBI Taxonomy" id="2696284"/>
    <lineage>
        <taxon>Bacteria</taxon>
        <taxon>Bacillati</taxon>
        <taxon>Actinomycetota</taxon>
        <taxon>Actinomycetes</taxon>
        <taxon>Streptosporangiales</taxon>
        <taxon>Streptosporangiaceae</taxon>
        <taxon>Herbidospora</taxon>
    </lineage>
</organism>
<dbReference type="Proteomes" id="UP000479526">
    <property type="component" value="Unassembled WGS sequence"/>
</dbReference>